<feature type="compositionally biased region" description="Polar residues" evidence="1">
    <location>
        <begin position="74"/>
        <end position="83"/>
    </location>
</feature>
<feature type="compositionally biased region" description="Basic and acidic residues" evidence="1">
    <location>
        <begin position="128"/>
        <end position="171"/>
    </location>
</feature>
<feature type="region of interest" description="Disordered" evidence="1">
    <location>
        <begin position="1"/>
        <end position="177"/>
    </location>
</feature>
<sequence>MDRQGDESTANADHNTDEPNDEGPSSTAVNEESQTIYGLPPPSNKPVYPVMPTRYIPPRGNTNPLLRRRALLSRQGTDQQQRRVQPRLTIARPPDQPKSAIVEPEPTEPEPSTEPESEPNSFNQHRKPHDDDESEKRSENDAALEKSSEPVEQETKPENEAKTNENGKLLEEGESMEELSKNLRKAFISQYMEQKYQERLKMQPEPIKDHYVTVKVIEQETRSQHQVRSHAAVEAMLLIQDRQQRYNENHQLREQVHFMDMHAEREITRLRAMNRRRKINQLYEAPRKPQRNARLPSSSSFRQVFEDEDSITWRHYRVLFDEWAEEFRQDLLDMELEPEVLDFLESIFDPERVTFPPLPIAAHLPDNTRLGIPSSIPIAPKVLRYLKNKHMLLQKELHAFYPPVKGNGHSQNHQLRGFKNSELYSQWRKAYRPDIEVSDTATDVHKFLEKIFDINWVANTKEIEAQRAAEAEAQPGPSTGALTSQHWREPCVEVTSASRPKGDFLSMNELDAIGVPISGLRGAGTRRNRPLRLSRAAPQPLRAHPDLQGSAEDELGNEQQDDEEEGPSGSSQPKKKHHPKKKGKKNRKK</sequence>
<feature type="compositionally biased region" description="Acidic residues" evidence="1">
    <location>
        <begin position="551"/>
        <end position="566"/>
    </location>
</feature>
<name>A0A8S1FDW0_9PELO</name>
<feature type="compositionally biased region" description="Acidic residues" evidence="1">
    <location>
        <begin position="105"/>
        <end position="117"/>
    </location>
</feature>
<gene>
    <name evidence="2" type="ORF">CBOVIS_LOCUS13010</name>
</gene>
<dbReference type="EMBL" id="CADEPM010000015">
    <property type="protein sequence ID" value="CAB3411632.1"/>
    <property type="molecule type" value="Genomic_DNA"/>
</dbReference>
<feature type="region of interest" description="Disordered" evidence="1">
    <location>
        <begin position="467"/>
        <end position="503"/>
    </location>
</feature>
<accession>A0A8S1FDW0</accession>
<feature type="region of interest" description="Disordered" evidence="1">
    <location>
        <begin position="518"/>
        <end position="589"/>
    </location>
</feature>
<evidence type="ECO:0000313" key="3">
    <source>
        <dbReference type="Proteomes" id="UP000494206"/>
    </source>
</evidence>
<reference evidence="2 3" key="1">
    <citation type="submission" date="2020-04" db="EMBL/GenBank/DDBJ databases">
        <authorList>
            <person name="Laetsch R D."/>
            <person name="Stevens L."/>
            <person name="Kumar S."/>
            <person name="Blaxter L. M."/>
        </authorList>
    </citation>
    <scope>NUCLEOTIDE SEQUENCE [LARGE SCALE GENOMIC DNA]</scope>
</reference>
<comment type="caution">
    <text evidence="2">The sequence shown here is derived from an EMBL/GenBank/DDBJ whole genome shotgun (WGS) entry which is preliminary data.</text>
</comment>
<evidence type="ECO:0000313" key="2">
    <source>
        <dbReference type="EMBL" id="CAB3411632.1"/>
    </source>
</evidence>
<feature type="compositionally biased region" description="Polar residues" evidence="1">
    <location>
        <begin position="476"/>
        <end position="485"/>
    </location>
</feature>
<feature type="compositionally biased region" description="Polar residues" evidence="1">
    <location>
        <begin position="23"/>
        <end position="36"/>
    </location>
</feature>
<dbReference type="AlphaFoldDB" id="A0A8S1FDW0"/>
<organism evidence="2 3">
    <name type="scientific">Caenorhabditis bovis</name>
    <dbReference type="NCBI Taxonomy" id="2654633"/>
    <lineage>
        <taxon>Eukaryota</taxon>
        <taxon>Metazoa</taxon>
        <taxon>Ecdysozoa</taxon>
        <taxon>Nematoda</taxon>
        <taxon>Chromadorea</taxon>
        <taxon>Rhabditida</taxon>
        <taxon>Rhabditina</taxon>
        <taxon>Rhabditomorpha</taxon>
        <taxon>Rhabditoidea</taxon>
        <taxon>Rhabditidae</taxon>
        <taxon>Peloderinae</taxon>
        <taxon>Caenorhabditis</taxon>
    </lineage>
</organism>
<evidence type="ECO:0000256" key="1">
    <source>
        <dbReference type="SAM" id="MobiDB-lite"/>
    </source>
</evidence>
<protein>
    <submittedName>
        <fullName evidence="2">Uncharacterized protein</fullName>
    </submittedName>
</protein>
<dbReference type="Proteomes" id="UP000494206">
    <property type="component" value="Unassembled WGS sequence"/>
</dbReference>
<proteinExistence type="predicted"/>
<feature type="compositionally biased region" description="Basic residues" evidence="1">
    <location>
        <begin position="573"/>
        <end position="589"/>
    </location>
</feature>
<keyword evidence="3" id="KW-1185">Reference proteome</keyword>